<comment type="catalytic activity">
    <reaction evidence="16">
        <text>L-threonyl-[protein] + ATP = O-phospho-L-threonyl-[protein] + ADP + H(+)</text>
        <dbReference type="Rhea" id="RHEA:46608"/>
        <dbReference type="Rhea" id="RHEA-COMP:11060"/>
        <dbReference type="Rhea" id="RHEA-COMP:11605"/>
        <dbReference type="ChEBI" id="CHEBI:15378"/>
        <dbReference type="ChEBI" id="CHEBI:30013"/>
        <dbReference type="ChEBI" id="CHEBI:30616"/>
        <dbReference type="ChEBI" id="CHEBI:61977"/>
        <dbReference type="ChEBI" id="CHEBI:456216"/>
        <dbReference type="EC" id="2.7.11.24"/>
    </reaction>
</comment>
<comment type="caution">
    <text evidence="20">The sequence shown here is derived from an EMBL/GenBank/DDBJ whole genome shotgun (WGS) entry which is preliminary data.</text>
</comment>
<gene>
    <name evidence="20" type="ORF">F2P81_025289</name>
</gene>
<dbReference type="GO" id="GO:0005524">
    <property type="term" value="F:ATP binding"/>
    <property type="evidence" value="ECO:0007669"/>
    <property type="project" value="UniProtKB-KW"/>
</dbReference>
<protein>
    <recommendedName>
        <fullName evidence="5">mitogen-activated protein kinase</fullName>
        <ecNumber evidence="5">2.7.11.24</ecNumber>
    </recommendedName>
</protein>
<dbReference type="FunFam" id="1.10.510.10:FF:000162">
    <property type="entry name" value="Mitogen-activated protein kinase"/>
    <property type="match status" value="1"/>
</dbReference>
<dbReference type="AlphaFoldDB" id="A0A6A4RJ23"/>
<keyword evidence="9" id="KW-0879">Wnt signaling pathway</keyword>
<evidence type="ECO:0000256" key="10">
    <source>
        <dbReference type="ARBA" id="ARBA00022723"/>
    </source>
</evidence>
<dbReference type="GO" id="GO:0004707">
    <property type="term" value="F:MAP kinase activity"/>
    <property type="evidence" value="ECO:0007669"/>
    <property type="project" value="UniProtKB-EC"/>
</dbReference>
<dbReference type="InterPro" id="IPR011009">
    <property type="entry name" value="Kinase-like_dom_sf"/>
</dbReference>
<evidence type="ECO:0000256" key="13">
    <source>
        <dbReference type="ARBA" id="ARBA00022840"/>
    </source>
</evidence>
<evidence type="ECO:0000313" key="20">
    <source>
        <dbReference type="EMBL" id="KAF0022476.1"/>
    </source>
</evidence>
<evidence type="ECO:0000256" key="15">
    <source>
        <dbReference type="ARBA" id="ARBA00023242"/>
    </source>
</evidence>
<dbReference type="Gene3D" id="1.10.510.10">
    <property type="entry name" value="Transferase(Phosphotransferase) domain 1"/>
    <property type="match status" value="1"/>
</dbReference>
<keyword evidence="6" id="KW-0963">Cytoplasm</keyword>
<evidence type="ECO:0000256" key="14">
    <source>
        <dbReference type="ARBA" id="ARBA00022842"/>
    </source>
</evidence>
<keyword evidence="13" id="KW-0067">ATP-binding</keyword>
<name>A0A6A4RJ23_SCOMX</name>
<dbReference type="InterPro" id="IPR008271">
    <property type="entry name" value="Ser/Thr_kinase_AS"/>
</dbReference>
<evidence type="ECO:0000256" key="17">
    <source>
        <dbReference type="ARBA" id="ARBA00048312"/>
    </source>
</evidence>
<evidence type="ECO:0000256" key="18">
    <source>
        <dbReference type="SAM" id="MobiDB-lite"/>
    </source>
</evidence>
<comment type="subcellular location">
    <subcellularLocation>
        <location evidence="3">Cytoplasm</location>
    </subcellularLocation>
    <subcellularLocation>
        <location evidence="2">Nucleus</location>
    </subcellularLocation>
</comment>
<evidence type="ECO:0000256" key="4">
    <source>
        <dbReference type="ARBA" id="ARBA00008832"/>
    </source>
</evidence>
<accession>A0A6A4RJ23</accession>
<organism evidence="20 21">
    <name type="scientific">Scophthalmus maximus</name>
    <name type="common">Turbot</name>
    <name type="synonym">Psetta maxima</name>
    <dbReference type="NCBI Taxonomy" id="52904"/>
    <lineage>
        <taxon>Eukaryota</taxon>
        <taxon>Metazoa</taxon>
        <taxon>Chordata</taxon>
        <taxon>Craniata</taxon>
        <taxon>Vertebrata</taxon>
        <taxon>Euteleostomi</taxon>
        <taxon>Actinopterygii</taxon>
        <taxon>Neopterygii</taxon>
        <taxon>Teleostei</taxon>
        <taxon>Neoteleostei</taxon>
        <taxon>Acanthomorphata</taxon>
        <taxon>Carangaria</taxon>
        <taxon>Pleuronectiformes</taxon>
        <taxon>Pleuronectoidei</taxon>
        <taxon>Scophthalmidae</taxon>
        <taxon>Scophthalmus</taxon>
    </lineage>
</organism>
<comment type="cofactor">
    <cofactor evidence="1">
        <name>Mg(2+)</name>
        <dbReference type="ChEBI" id="CHEBI:18420"/>
    </cofactor>
</comment>
<feature type="compositionally biased region" description="Polar residues" evidence="18">
    <location>
        <begin position="59"/>
        <end position="77"/>
    </location>
</feature>
<dbReference type="EC" id="2.7.11.24" evidence="5"/>
<keyword evidence="12" id="KW-0418">Kinase</keyword>
<evidence type="ECO:0000256" key="1">
    <source>
        <dbReference type="ARBA" id="ARBA00001946"/>
    </source>
</evidence>
<evidence type="ECO:0000259" key="19">
    <source>
        <dbReference type="PROSITE" id="PS50011"/>
    </source>
</evidence>
<evidence type="ECO:0000256" key="11">
    <source>
        <dbReference type="ARBA" id="ARBA00022741"/>
    </source>
</evidence>
<keyword evidence="11" id="KW-0547">Nucleotide-binding</keyword>
<evidence type="ECO:0000256" key="7">
    <source>
        <dbReference type="ARBA" id="ARBA00022527"/>
    </source>
</evidence>
<dbReference type="InterPro" id="IPR000719">
    <property type="entry name" value="Prot_kinase_dom"/>
</dbReference>
<evidence type="ECO:0000256" key="6">
    <source>
        <dbReference type="ARBA" id="ARBA00022490"/>
    </source>
</evidence>
<sequence>MVNICACEITYIARTQKTISCASVGTSTVAFSTSKPFMTSTPVKRPRLELEEEEDNPLEGSSSMKIPDSQDSTYDPENSFTALTVSADVTIESTDPVHKTSTYNVYESCLLELFRIYRWVSEVRTSRVGKFVTIEQKCLECMYRKKWNSQPLLGNSPAGNLQLSAAVYATGASFFKLEKIFRAMRLKMFQYDTFRRHARNYIEPAIVHKWKKAQDGILEQLSEQQNVILGGDLRADSPGHSAKFGTYSMMDLKSNTIIDLQLVQKFLKESNITHYYDVWHMEKVTPAFCKLEKAITNKRILKDVEKLSPHYQTLSLESFHSVILRFTPKHAVFPFLECNAGYVDELMDLIFDVFKDPAPFVDEVLRIPIPPALSTQFDRPEKQDVVASFVSRWRARYIDQISLSSWQRGIADPERNVCPPGERSVTDPRDGKQVALKKMPNVFQNLVSCKRVFRELKMLCFFKHENVLSALDILQPPHIDYFEEIYVVTELMQSDLHKIIVSPQPLSSDHAKVFLYQILRGLKYLHSAGILHRDIKPGNLLVNSNCVLKICDFGLARVEESDESRHMTQEVVTQYYRAPEILMGSRHYSNSIDIWSVGCIFAELLGRRILFQAQSPIQQLDLITDLLGTPSMEAMRTACEGARAHILRGPHKQPSLPVLYTLSSQATHEAVHLLCRMLVFDQSKRISAKDALAHPYLDEGRLRYHTCMCKCCYTRSSGRVYTSDFEPVTSLKFDDGFEKNLSSVRQVKEIIHQFILEQQKGSRVPLCINPQSAAFRSFIR</sequence>
<dbReference type="GO" id="GO:0046872">
    <property type="term" value="F:metal ion binding"/>
    <property type="evidence" value="ECO:0007669"/>
    <property type="project" value="UniProtKB-KW"/>
</dbReference>
<proteinExistence type="inferred from homology"/>
<dbReference type="SUPFAM" id="SSF56112">
    <property type="entry name" value="Protein kinase-like (PK-like)"/>
    <property type="match status" value="1"/>
</dbReference>
<dbReference type="GO" id="GO:0005737">
    <property type="term" value="C:cytoplasm"/>
    <property type="evidence" value="ECO:0007669"/>
    <property type="project" value="UniProtKB-SubCell"/>
</dbReference>
<keyword evidence="14" id="KW-0460">Magnesium</keyword>
<evidence type="ECO:0000256" key="12">
    <source>
        <dbReference type="ARBA" id="ARBA00022777"/>
    </source>
</evidence>
<dbReference type="InterPro" id="IPR003527">
    <property type="entry name" value="MAP_kinase_CS"/>
</dbReference>
<dbReference type="PROSITE" id="PS01351">
    <property type="entry name" value="MAPK"/>
    <property type="match status" value="1"/>
</dbReference>
<evidence type="ECO:0000313" key="21">
    <source>
        <dbReference type="Proteomes" id="UP000438429"/>
    </source>
</evidence>
<dbReference type="FunFam" id="3.30.200.20:FF:000606">
    <property type="entry name" value="Mitogen-activated protein kinase"/>
    <property type="match status" value="1"/>
</dbReference>
<dbReference type="GO" id="GO:0016055">
    <property type="term" value="P:Wnt signaling pathway"/>
    <property type="evidence" value="ECO:0007669"/>
    <property type="project" value="UniProtKB-KW"/>
</dbReference>
<dbReference type="EMBL" id="VEVO01000026">
    <property type="protein sequence ID" value="KAF0022476.1"/>
    <property type="molecule type" value="Genomic_DNA"/>
</dbReference>
<keyword evidence="15" id="KW-0539">Nucleus</keyword>
<keyword evidence="8" id="KW-0808">Transferase</keyword>
<dbReference type="GO" id="GO:0005634">
    <property type="term" value="C:nucleus"/>
    <property type="evidence" value="ECO:0007669"/>
    <property type="project" value="UniProtKB-SubCell"/>
</dbReference>
<dbReference type="PROSITE" id="PS00108">
    <property type="entry name" value="PROTEIN_KINASE_ST"/>
    <property type="match status" value="1"/>
</dbReference>
<evidence type="ECO:0000256" key="16">
    <source>
        <dbReference type="ARBA" id="ARBA00047592"/>
    </source>
</evidence>
<dbReference type="SMART" id="SM00220">
    <property type="entry name" value="S_TKc"/>
    <property type="match status" value="1"/>
</dbReference>
<comment type="similarity">
    <text evidence="4">Belongs to the protein kinase superfamily. CMGC Ser/Thr protein kinase family. MAP kinase subfamily.</text>
</comment>
<dbReference type="Pfam" id="PF00069">
    <property type="entry name" value="Pkinase"/>
    <property type="match status" value="1"/>
</dbReference>
<dbReference type="PANTHER" id="PTHR24055">
    <property type="entry name" value="MITOGEN-ACTIVATED PROTEIN KINASE"/>
    <property type="match status" value="1"/>
</dbReference>
<evidence type="ECO:0000256" key="9">
    <source>
        <dbReference type="ARBA" id="ARBA00022687"/>
    </source>
</evidence>
<reference evidence="20 21" key="1">
    <citation type="submission" date="2019-06" db="EMBL/GenBank/DDBJ databases">
        <title>Draft genomes of female and male turbot (Scophthalmus maximus).</title>
        <authorList>
            <person name="Xu H."/>
            <person name="Xu X.-W."/>
            <person name="Shao C."/>
            <person name="Chen S."/>
        </authorList>
    </citation>
    <scope>NUCLEOTIDE SEQUENCE [LARGE SCALE GENOMIC DNA]</scope>
    <source>
        <strain evidence="20">Ysfricsl-2016a</strain>
        <tissue evidence="20">Blood</tissue>
    </source>
</reference>
<keyword evidence="10" id="KW-0479">Metal-binding</keyword>
<dbReference type="PROSITE" id="PS50011">
    <property type="entry name" value="PROTEIN_KINASE_DOM"/>
    <property type="match status" value="1"/>
</dbReference>
<dbReference type="InterPro" id="IPR050117">
    <property type="entry name" value="MAPK"/>
</dbReference>
<evidence type="ECO:0000256" key="5">
    <source>
        <dbReference type="ARBA" id="ARBA00012411"/>
    </source>
</evidence>
<feature type="region of interest" description="Disordered" evidence="18">
    <location>
        <begin position="38"/>
        <end position="77"/>
    </location>
</feature>
<keyword evidence="7" id="KW-0723">Serine/threonine-protein kinase</keyword>
<evidence type="ECO:0000256" key="3">
    <source>
        <dbReference type="ARBA" id="ARBA00004496"/>
    </source>
</evidence>
<comment type="catalytic activity">
    <reaction evidence="17">
        <text>L-seryl-[protein] + ATP = O-phospho-L-seryl-[protein] + ADP + H(+)</text>
        <dbReference type="Rhea" id="RHEA:17989"/>
        <dbReference type="Rhea" id="RHEA-COMP:9863"/>
        <dbReference type="Rhea" id="RHEA-COMP:11604"/>
        <dbReference type="ChEBI" id="CHEBI:15378"/>
        <dbReference type="ChEBI" id="CHEBI:29999"/>
        <dbReference type="ChEBI" id="CHEBI:30616"/>
        <dbReference type="ChEBI" id="CHEBI:83421"/>
        <dbReference type="ChEBI" id="CHEBI:456216"/>
        <dbReference type="EC" id="2.7.11.24"/>
    </reaction>
</comment>
<evidence type="ECO:0000256" key="2">
    <source>
        <dbReference type="ARBA" id="ARBA00004123"/>
    </source>
</evidence>
<evidence type="ECO:0000256" key="8">
    <source>
        <dbReference type="ARBA" id="ARBA00022679"/>
    </source>
</evidence>
<dbReference type="CDD" id="cd07853">
    <property type="entry name" value="STKc_NLK"/>
    <property type="match status" value="1"/>
</dbReference>
<dbReference type="Gene3D" id="3.30.200.20">
    <property type="entry name" value="Phosphorylase Kinase, domain 1"/>
    <property type="match status" value="1"/>
</dbReference>
<feature type="domain" description="Protein kinase" evidence="19">
    <location>
        <begin position="397"/>
        <end position="697"/>
    </location>
</feature>
<dbReference type="Proteomes" id="UP000438429">
    <property type="component" value="Unassembled WGS sequence"/>
</dbReference>